<reference evidence="13 14" key="1">
    <citation type="submission" date="2019-02" db="EMBL/GenBank/DDBJ databases">
        <title>Genome sequencing of the rare red list fungi Bondarzewia mesenterica.</title>
        <authorList>
            <person name="Buettner E."/>
            <person name="Kellner H."/>
        </authorList>
    </citation>
    <scope>NUCLEOTIDE SEQUENCE [LARGE SCALE GENOMIC DNA]</scope>
    <source>
        <strain evidence="13 14">DSM 108281</strain>
    </source>
</reference>
<dbReference type="GO" id="GO:0005737">
    <property type="term" value="C:cytoplasm"/>
    <property type="evidence" value="ECO:0007669"/>
    <property type="project" value="UniProtKB-SubCell"/>
</dbReference>
<keyword evidence="5" id="KW-0597">Phosphoprotein</keyword>
<feature type="region of interest" description="Disordered" evidence="11">
    <location>
        <begin position="1"/>
        <end position="88"/>
    </location>
</feature>
<proteinExistence type="predicted"/>
<dbReference type="PANTHER" id="PTHR31169">
    <property type="entry name" value="OS05G0300700 PROTEIN"/>
    <property type="match status" value="1"/>
</dbReference>
<keyword evidence="10" id="KW-0175">Coiled coil</keyword>
<organism evidence="13 14">
    <name type="scientific">Bondarzewia mesenterica</name>
    <dbReference type="NCBI Taxonomy" id="1095465"/>
    <lineage>
        <taxon>Eukaryota</taxon>
        <taxon>Fungi</taxon>
        <taxon>Dikarya</taxon>
        <taxon>Basidiomycota</taxon>
        <taxon>Agaricomycotina</taxon>
        <taxon>Agaricomycetes</taxon>
        <taxon>Russulales</taxon>
        <taxon>Bondarzewiaceae</taxon>
        <taxon>Bondarzewia</taxon>
    </lineage>
</organism>
<feature type="region of interest" description="Disordered" evidence="11">
    <location>
        <begin position="671"/>
        <end position="760"/>
    </location>
</feature>
<evidence type="ECO:0000256" key="3">
    <source>
        <dbReference type="ARBA" id="ARBA00022490"/>
    </source>
</evidence>
<dbReference type="GO" id="GO:0006355">
    <property type="term" value="P:regulation of DNA-templated transcription"/>
    <property type="evidence" value="ECO:0007669"/>
    <property type="project" value="InterPro"/>
</dbReference>
<keyword evidence="8" id="KW-0804">Transcription</keyword>
<feature type="compositionally biased region" description="Polar residues" evidence="11">
    <location>
        <begin position="693"/>
        <end position="705"/>
    </location>
</feature>
<evidence type="ECO:0000313" key="13">
    <source>
        <dbReference type="EMBL" id="THH16731.1"/>
    </source>
</evidence>
<sequence length="808" mass="88754">MSTATPKRDIHVDTLKENTPLRMRNEESMLDASAAQVKRKRSARDIGRDMPQRDSDSATKTKKQKVSGNGKAKTVEPKQTVAQQPSNATDDFPHGSFYCHQCAKKRDSTLGIQCTFNTVRNNVNARCRTKYCKACLLNRYGQQMDEIKSCDVKAKSETVGHVKDSGYYFKCPRCDDSCNCRECRKAKGLEPTGNLTVAAKRIGAQSVAKMLLDDATMTGILPGKGKQTEKSQREPKTKAPAAQSKPRVKPDRATKTASSSKLAGTVAAQSAPKPKRQYIRKLKPLPQPRWRSVPVPPAFDLETALARIEIREFVLRFAPLLDISRAHLDELEEIGGRGRRVIDLDEEDVDEVVLGWVTESCVKAVIVGLLGLLVESDTLGKDGKKVVTDALKGLKPCGANLSKVWGILAAMRSSLSETGGGSSLAFPNPLPPPAGATVHTTRSGQLHGGGIYVANAAQFVPVLKPLVEAALDTVMVRNELDRGMREAKELVKAEREQIKVEKEKWDKNRKSSTTTKVDRENHRRVLHALEQAHQVASNAYMPRFSSLGTDHEGRVYFALSSSIAERDAAFALLDGNAKKGGKARGRAIISEDERRSMNRWGWFIGIWGRRPEVVKTGTSAKGKGKQKAEEVVSDEEDEDITTCRWWAFWQPEEIRKLAEWIAMKNGIAETGKVGKEEERRATGSAGESRSKRAGSTGTASQSATGASVEDAEGVSSRASSPLSEAPSDEVDEDDDELSPLTLTSDSEDEDGDISMRTDAAGRLVPSKQDLKVLVKNLTEYAEILDWRVWRMEEESEEVPDVKGKGKAK</sequence>
<evidence type="ECO:0000256" key="11">
    <source>
        <dbReference type="SAM" id="MobiDB-lite"/>
    </source>
</evidence>
<feature type="compositionally biased region" description="Basic and acidic residues" evidence="11">
    <location>
        <begin position="43"/>
        <end position="59"/>
    </location>
</feature>
<protein>
    <recommendedName>
        <fullName evidence="12">Zinc-finger domain-containing protein</fullName>
    </recommendedName>
</protein>
<accession>A0A4S4LY59</accession>
<dbReference type="Proteomes" id="UP000310158">
    <property type="component" value="Unassembled WGS sequence"/>
</dbReference>
<evidence type="ECO:0000256" key="4">
    <source>
        <dbReference type="ARBA" id="ARBA00022499"/>
    </source>
</evidence>
<dbReference type="OrthoDB" id="298344at2759"/>
<gene>
    <name evidence="13" type="ORF">EW146_g3952</name>
</gene>
<comment type="caution">
    <text evidence="13">The sequence shown here is derived from an EMBL/GenBank/DDBJ whole genome shotgun (WGS) entry which is preliminary data.</text>
</comment>
<keyword evidence="9" id="KW-0539">Nucleus</keyword>
<keyword evidence="7" id="KW-0805">Transcription regulation</keyword>
<feature type="compositionally biased region" description="Acidic residues" evidence="11">
    <location>
        <begin position="726"/>
        <end position="737"/>
    </location>
</feature>
<feature type="region of interest" description="Disordered" evidence="11">
    <location>
        <begin position="218"/>
        <end position="275"/>
    </location>
</feature>
<feature type="compositionally biased region" description="Basic and acidic residues" evidence="11">
    <location>
        <begin position="672"/>
        <end position="681"/>
    </location>
</feature>
<evidence type="ECO:0000256" key="6">
    <source>
        <dbReference type="ARBA" id="ARBA00022843"/>
    </source>
</evidence>
<keyword evidence="6" id="KW-0832">Ubl conjugation</keyword>
<dbReference type="PANTHER" id="PTHR31169:SF8">
    <property type="entry name" value="ZINC-FINGER DOMAIN OF MONOAMINE-OXIDASE A REPRESSOR R1 PROTEIN"/>
    <property type="match status" value="1"/>
</dbReference>
<evidence type="ECO:0000256" key="7">
    <source>
        <dbReference type="ARBA" id="ARBA00023015"/>
    </source>
</evidence>
<evidence type="ECO:0000259" key="12">
    <source>
        <dbReference type="Pfam" id="PF10497"/>
    </source>
</evidence>
<keyword evidence="14" id="KW-1185">Reference proteome</keyword>
<dbReference type="InterPro" id="IPR018866">
    <property type="entry name" value="Znf-4CXXC_R1"/>
</dbReference>
<evidence type="ECO:0000313" key="14">
    <source>
        <dbReference type="Proteomes" id="UP000310158"/>
    </source>
</evidence>
<evidence type="ECO:0000256" key="9">
    <source>
        <dbReference type="ARBA" id="ARBA00023242"/>
    </source>
</evidence>
<dbReference type="InterPro" id="IPR040221">
    <property type="entry name" value="CDCA7/CDA7L"/>
</dbReference>
<keyword evidence="3" id="KW-0963">Cytoplasm</keyword>
<feature type="compositionally biased region" description="Basic and acidic residues" evidence="11">
    <location>
        <begin position="226"/>
        <end position="237"/>
    </location>
</feature>
<comment type="subcellular location">
    <subcellularLocation>
        <location evidence="2">Cytoplasm</location>
    </subcellularLocation>
    <subcellularLocation>
        <location evidence="1">Nucleus</location>
    </subcellularLocation>
</comment>
<evidence type="ECO:0000256" key="2">
    <source>
        <dbReference type="ARBA" id="ARBA00004496"/>
    </source>
</evidence>
<name>A0A4S4LY59_9AGAM</name>
<evidence type="ECO:0000256" key="8">
    <source>
        <dbReference type="ARBA" id="ARBA00023163"/>
    </source>
</evidence>
<evidence type="ECO:0000256" key="1">
    <source>
        <dbReference type="ARBA" id="ARBA00004123"/>
    </source>
</evidence>
<evidence type="ECO:0000256" key="10">
    <source>
        <dbReference type="SAM" id="Coils"/>
    </source>
</evidence>
<evidence type="ECO:0000256" key="5">
    <source>
        <dbReference type="ARBA" id="ARBA00022553"/>
    </source>
</evidence>
<dbReference type="EMBL" id="SGPL01000144">
    <property type="protein sequence ID" value="THH16731.1"/>
    <property type="molecule type" value="Genomic_DNA"/>
</dbReference>
<feature type="coiled-coil region" evidence="10">
    <location>
        <begin position="477"/>
        <end position="508"/>
    </location>
</feature>
<dbReference type="GO" id="GO:0005634">
    <property type="term" value="C:nucleus"/>
    <property type="evidence" value="ECO:0007669"/>
    <property type="project" value="UniProtKB-SubCell"/>
</dbReference>
<feature type="compositionally biased region" description="Basic and acidic residues" evidence="11">
    <location>
        <begin position="1"/>
        <end position="16"/>
    </location>
</feature>
<keyword evidence="4" id="KW-1017">Isopeptide bond</keyword>
<dbReference type="AlphaFoldDB" id="A0A4S4LY59"/>
<dbReference type="Pfam" id="PF10497">
    <property type="entry name" value="zf-4CXXC_R1"/>
    <property type="match status" value="1"/>
</dbReference>
<feature type="domain" description="Zinc-finger" evidence="12">
    <location>
        <begin position="98"/>
        <end position="211"/>
    </location>
</feature>